<dbReference type="EMBL" id="CAAALY010249045">
    <property type="protein sequence ID" value="VEL35075.1"/>
    <property type="molecule type" value="Genomic_DNA"/>
</dbReference>
<keyword evidence="2" id="KW-1185">Reference proteome</keyword>
<name>A0A3S5B6G1_9PLAT</name>
<sequence>MRIPPNSPKAQMMQDLYRLPSRPGRRHWPKTMKAAVASYKSASHTSPNQMGQSLGSYVFDASVSTLPGGRSCTCAHYHFSATSHLYDLNPNETVVDTI</sequence>
<dbReference type="AlphaFoldDB" id="A0A3S5B6G1"/>
<evidence type="ECO:0000313" key="2">
    <source>
        <dbReference type="Proteomes" id="UP000784294"/>
    </source>
</evidence>
<comment type="caution">
    <text evidence="1">The sequence shown here is derived from an EMBL/GenBank/DDBJ whole genome shotgun (WGS) entry which is preliminary data.</text>
</comment>
<proteinExistence type="predicted"/>
<dbReference type="Proteomes" id="UP000784294">
    <property type="component" value="Unassembled WGS sequence"/>
</dbReference>
<protein>
    <submittedName>
        <fullName evidence="1">Uncharacterized protein</fullName>
    </submittedName>
</protein>
<gene>
    <name evidence="1" type="ORF">PXEA_LOCUS28515</name>
</gene>
<evidence type="ECO:0000313" key="1">
    <source>
        <dbReference type="EMBL" id="VEL35075.1"/>
    </source>
</evidence>
<reference evidence="1" key="1">
    <citation type="submission" date="2018-11" db="EMBL/GenBank/DDBJ databases">
        <authorList>
            <consortium name="Pathogen Informatics"/>
        </authorList>
    </citation>
    <scope>NUCLEOTIDE SEQUENCE</scope>
</reference>
<accession>A0A3S5B6G1</accession>
<organism evidence="1 2">
    <name type="scientific">Protopolystoma xenopodis</name>
    <dbReference type="NCBI Taxonomy" id="117903"/>
    <lineage>
        <taxon>Eukaryota</taxon>
        <taxon>Metazoa</taxon>
        <taxon>Spiralia</taxon>
        <taxon>Lophotrochozoa</taxon>
        <taxon>Platyhelminthes</taxon>
        <taxon>Monogenea</taxon>
        <taxon>Polyopisthocotylea</taxon>
        <taxon>Polystomatidea</taxon>
        <taxon>Polystomatidae</taxon>
        <taxon>Protopolystoma</taxon>
    </lineage>
</organism>